<dbReference type="SUPFAM" id="SSF51735">
    <property type="entry name" value="NAD(P)-binding Rossmann-fold domains"/>
    <property type="match status" value="1"/>
</dbReference>
<keyword evidence="3" id="KW-1185">Reference proteome</keyword>
<dbReference type="GO" id="GO:0004074">
    <property type="term" value="F:biliverdin reductase [NAD(P)H] activity"/>
    <property type="evidence" value="ECO:0007669"/>
    <property type="project" value="TreeGrafter"/>
</dbReference>
<reference evidence="2 3" key="1">
    <citation type="submission" date="2020-08" db="EMBL/GenBank/DDBJ databases">
        <title>Sequencing the genomes of 1000 actinobacteria strains.</title>
        <authorList>
            <person name="Klenk H.-P."/>
        </authorList>
    </citation>
    <scope>NUCLEOTIDE SEQUENCE [LARGE SCALE GENOMIC DNA]</scope>
    <source>
        <strain evidence="2 3">DSM 45809</strain>
    </source>
</reference>
<organism evidence="2 3">
    <name type="scientific">Actinoplanes octamycinicus</name>
    <dbReference type="NCBI Taxonomy" id="135948"/>
    <lineage>
        <taxon>Bacteria</taxon>
        <taxon>Bacillati</taxon>
        <taxon>Actinomycetota</taxon>
        <taxon>Actinomycetes</taxon>
        <taxon>Micromonosporales</taxon>
        <taxon>Micromonosporaceae</taxon>
        <taxon>Actinoplanes</taxon>
    </lineage>
</organism>
<dbReference type="GO" id="GO:0042602">
    <property type="term" value="F:riboflavin reductase (NADPH) activity"/>
    <property type="evidence" value="ECO:0007669"/>
    <property type="project" value="TreeGrafter"/>
</dbReference>
<feature type="domain" description="NAD(P)-binding" evidence="1">
    <location>
        <begin position="7"/>
        <end position="198"/>
    </location>
</feature>
<dbReference type="PANTHER" id="PTHR43355:SF2">
    <property type="entry name" value="FLAVIN REDUCTASE (NADPH)"/>
    <property type="match status" value="1"/>
</dbReference>
<dbReference type="InterPro" id="IPR016040">
    <property type="entry name" value="NAD(P)-bd_dom"/>
</dbReference>
<name>A0A7W7GY62_9ACTN</name>
<evidence type="ECO:0000313" key="2">
    <source>
        <dbReference type="EMBL" id="MBB4740468.1"/>
    </source>
</evidence>
<evidence type="ECO:0000313" key="3">
    <source>
        <dbReference type="Proteomes" id="UP000546162"/>
    </source>
</evidence>
<protein>
    <submittedName>
        <fullName evidence="2">Putative NADH-flavin reductase</fullName>
    </submittedName>
</protein>
<dbReference type="InterPro" id="IPR051606">
    <property type="entry name" value="Polyketide_Oxido-like"/>
</dbReference>
<comment type="caution">
    <text evidence="2">The sequence shown here is derived from an EMBL/GenBank/DDBJ whole genome shotgun (WGS) entry which is preliminary data.</text>
</comment>
<dbReference type="Pfam" id="PF13460">
    <property type="entry name" value="NAD_binding_10"/>
    <property type="match status" value="1"/>
</dbReference>
<sequence length="210" mass="22360">MKITVFGASGRTGTQVVRQACEEGHEVTAVVRDPARLAFADPRLRVVRAELDDAGAIAAAVAGRDAAISALGPRGRGPTTVCSDGVAAIMTAMRAHGVRRLVVVSNSGMHVDGEDGAFTRHLVKPLLMRVLAHGYADMRRMEDLVMASELDWTVVRPPMLTNGPRTGAARMAFGRNLRGGRTVSRADLADRILYLLTDGYAMWAPVAVAA</sequence>
<dbReference type="InterPro" id="IPR036291">
    <property type="entry name" value="NAD(P)-bd_dom_sf"/>
</dbReference>
<dbReference type="EMBL" id="JACHNB010000001">
    <property type="protein sequence ID" value="MBB4740468.1"/>
    <property type="molecule type" value="Genomic_DNA"/>
</dbReference>
<dbReference type="RefSeq" id="WP_185041054.1">
    <property type="nucleotide sequence ID" value="NZ_BAABFG010000005.1"/>
</dbReference>
<dbReference type="AlphaFoldDB" id="A0A7W7GY62"/>
<gene>
    <name evidence="2" type="ORF">BJY16_003927</name>
</gene>
<dbReference type="Gene3D" id="3.40.50.720">
    <property type="entry name" value="NAD(P)-binding Rossmann-like Domain"/>
    <property type="match status" value="1"/>
</dbReference>
<dbReference type="Proteomes" id="UP000546162">
    <property type="component" value="Unassembled WGS sequence"/>
</dbReference>
<dbReference type="PANTHER" id="PTHR43355">
    <property type="entry name" value="FLAVIN REDUCTASE (NADPH)"/>
    <property type="match status" value="1"/>
</dbReference>
<accession>A0A7W7GY62</accession>
<proteinExistence type="predicted"/>
<evidence type="ECO:0000259" key="1">
    <source>
        <dbReference type="Pfam" id="PF13460"/>
    </source>
</evidence>